<feature type="region of interest" description="Disordered" evidence="5">
    <location>
        <begin position="1074"/>
        <end position="1234"/>
    </location>
</feature>
<dbReference type="PROSITE" id="PS50234">
    <property type="entry name" value="VWFA"/>
    <property type="match status" value="1"/>
</dbReference>
<feature type="region of interest" description="Disordered" evidence="5">
    <location>
        <begin position="896"/>
        <end position="919"/>
    </location>
</feature>
<evidence type="ECO:0000256" key="4">
    <source>
        <dbReference type="ARBA" id="ARBA00023136"/>
    </source>
</evidence>
<feature type="transmembrane region" description="Helical" evidence="6">
    <location>
        <begin position="55"/>
        <end position="76"/>
    </location>
</feature>
<evidence type="ECO:0000256" key="1">
    <source>
        <dbReference type="ARBA" id="ARBA00022475"/>
    </source>
</evidence>
<comment type="caution">
    <text evidence="8">The sequence shown here is derived from an EMBL/GenBank/DDBJ whole genome shotgun (WGS) entry which is preliminary data.</text>
</comment>
<feature type="compositionally biased region" description="Polar residues" evidence="5">
    <location>
        <begin position="896"/>
        <end position="912"/>
    </location>
</feature>
<feature type="region of interest" description="Disordered" evidence="5">
    <location>
        <begin position="1045"/>
        <end position="1064"/>
    </location>
</feature>
<feature type="compositionally biased region" description="Basic and acidic residues" evidence="5">
    <location>
        <begin position="949"/>
        <end position="973"/>
    </location>
</feature>
<dbReference type="InterPro" id="IPR036465">
    <property type="entry name" value="vWFA_dom_sf"/>
</dbReference>
<dbReference type="Proteomes" id="UP001239462">
    <property type="component" value="Unassembled WGS sequence"/>
</dbReference>
<keyword evidence="2 6" id="KW-0812">Transmembrane</keyword>
<keyword evidence="1" id="KW-1003">Cell membrane</keyword>
<feature type="domain" description="VWFA" evidence="7">
    <location>
        <begin position="93"/>
        <end position="268"/>
    </location>
</feature>
<dbReference type="PANTHER" id="PTHR22550">
    <property type="entry name" value="SPORE GERMINATION PROTEIN"/>
    <property type="match status" value="1"/>
</dbReference>
<feature type="compositionally biased region" description="Basic and acidic residues" evidence="5">
    <location>
        <begin position="1208"/>
        <end position="1221"/>
    </location>
</feature>
<protein>
    <submittedName>
        <fullName evidence="8">VWA domain-containing protein</fullName>
    </submittedName>
</protein>
<evidence type="ECO:0000313" key="8">
    <source>
        <dbReference type="EMBL" id="MDM4013992.1"/>
    </source>
</evidence>
<dbReference type="SMART" id="SM00327">
    <property type="entry name" value="VWA"/>
    <property type="match status" value="1"/>
</dbReference>
<dbReference type="RefSeq" id="WP_289161711.1">
    <property type="nucleotide sequence ID" value="NZ_JASZZN010000001.1"/>
</dbReference>
<organism evidence="8 9">
    <name type="scientific">Roseiconus lacunae</name>
    <dbReference type="NCBI Taxonomy" id="2605694"/>
    <lineage>
        <taxon>Bacteria</taxon>
        <taxon>Pseudomonadati</taxon>
        <taxon>Planctomycetota</taxon>
        <taxon>Planctomycetia</taxon>
        <taxon>Pirellulales</taxon>
        <taxon>Pirellulaceae</taxon>
        <taxon>Roseiconus</taxon>
    </lineage>
</organism>
<dbReference type="PANTHER" id="PTHR22550:SF5">
    <property type="entry name" value="LEUCINE ZIPPER PROTEIN 4"/>
    <property type="match status" value="1"/>
</dbReference>
<evidence type="ECO:0000256" key="3">
    <source>
        <dbReference type="ARBA" id="ARBA00022989"/>
    </source>
</evidence>
<sequence length="1234" mass="136950">MNHFRFESPHWSATFWIALPVFVVLAWFLYRRSTVLTRLVSTLMQKRLIRQPSPLRRIVVLALYAAATICFVFALMRPQYGLRYVSSPKIGAQLMFCLDVSKSMLAEDAAPNRLDRAKADITELLSYLDGDQVGLIAFAGRASVLCPMTTDYGFFRLILDGASPNSVGRGGTSLEEPLRKAIEGYREGGDVSRMVVLITDGEDHDSRPMDAAEEARERGIRIIAVGLGDETGSEIRLTDSQTGGTKTLLDQDGNPVISRLDGETLRELALATDGVYIPAGTGRLDLKSIYEAHLQPLVRDELENERRAVRQEAFQWAILAGLILTAIAIYLGSRPATVRGEDASGESASKLTVHAATLLLMLALASPSIAIAETPNPKTLNTDAVATAEASSESESSKTPSPKTSLADTETLDVRDQYNRGLKLLGSSSIQRLDDAEQYFTSARDQADTDGELRFRSTYNLGWVSVQRADLLINSPSQQANESLTQALTQLQQAADWFRDAVRLRPESDDARHNLEIVLKRIIQLRDQINRNEAGDVMQQLQALIESQRTRLQSLRGLVQQINRSDDPNIVDEYRAQFNRAAVDHRVALSDLEGLVEAVADEIDAIAAKDESEKTPEDAVRELQLQAAAEHLATAGQRLGATRSQLRRRQSMRAFRRASASLDELKRAREQLLDPLKMLDGLLADATPHLRETILIASEDPTTFTPSEKTATPDPVPAWIDQESLQETQANLSTRTNELSNRLTAGLEAADNQEQTDPSEDPQAAQRQAKLLRQIRLALPSLEIALDHMRRSETELATPNYIQSIEHQVASIKSLRHAREQFADLRALIELAANGQQQIAEVSSAWNESIDGADAAPQDPPQLDPAVTKDLIARQQSNIRRAERIAGLIAEQLQQLDTASETDPSSEQGTEQNSDHEKERYRLASQLASNAIEQMKATNQSLAEAAKTSVDEASAKDVPDESKDEAERPKAEDTESENTETEPKDAVPSNRQVNHAAEAAQDAEDAHQSLQQLRRLFFSLIEHLQETARRQSELNDQTQLAVGLRSQADADDGSSEKARFAELAQEQAELAEVATQLATAFEEQSQQSPPPEAPEQQQRAMQESAQKSLRASELIVEGSEFMNEAKRDLASETEARPDPTDVQTKALQKLLEALQELQPPPDQAQQDQSQQQNQSQQDQQQDQDQQQQEQQQQQAQPQLDPSRILQAVRDREAQRRREREMNLGTRQAPVTKDW</sequence>
<accession>A0ABT7PBX7</accession>
<gene>
    <name evidence="8" type="ORF">QTN89_01030</name>
</gene>
<feature type="compositionally biased region" description="Low complexity" evidence="5">
    <location>
        <begin position="1147"/>
        <end position="1202"/>
    </location>
</feature>
<feature type="compositionally biased region" description="Low complexity" evidence="5">
    <location>
        <begin position="1074"/>
        <end position="1087"/>
    </location>
</feature>
<feature type="transmembrane region" description="Helical" evidence="6">
    <location>
        <begin position="12"/>
        <end position="30"/>
    </location>
</feature>
<keyword evidence="9" id="KW-1185">Reference proteome</keyword>
<evidence type="ECO:0000313" key="9">
    <source>
        <dbReference type="Proteomes" id="UP001239462"/>
    </source>
</evidence>
<evidence type="ECO:0000256" key="6">
    <source>
        <dbReference type="SAM" id="Phobius"/>
    </source>
</evidence>
<feature type="compositionally biased region" description="Basic and acidic residues" evidence="5">
    <location>
        <begin position="1123"/>
        <end position="1139"/>
    </location>
</feature>
<reference evidence="8 9" key="1">
    <citation type="submission" date="2023-06" db="EMBL/GenBank/DDBJ databases">
        <title>Roseiconus lacunae JC819 isolated from Gulf of Mannar region, Tamil Nadu.</title>
        <authorList>
            <person name="Pk S."/>
            <person name="Ch S."/>
            <person name="Ch V.R."/>
        </authorList>
    </citation>
    <scope>NUCLEOTIDE SEQUENCE [LARGE SCALE GENOMIC DNA]</scope>
    <source>
        <strain evidence="8 9">JC819</strain>
    </source>
</reference>
<evidence type="ECO:0000259" key="7">
    <source>
        <dbReference type="PROSITE" id="PS50234"/>
    </source>
</evidence>
<dbReference type="SUPFAM" id="SSF53300">
    <property type="entry name" value="vWA-like"/>
    <property type="match status" value="1"/>
</dbReference>
<dbReference type="InterPro" id="IPR050768">
    <property type="entry name" value="UPF0353/GerABKA_families"/>
</dbReference>
<feature type="region of interest" description="Disordered" evidence="5">
    <location>
        <begin position="940"/>
        <end position="1007"/>
    </location>
</feature>
<feature type="compositionally biased region" description="Low complexity" evidence="5">
    <location>
        <begin position="386"/>
        <end position="405"/>
    </location>
</feature>
<proteinExistence type="predicted"/>
<feature type="region of interest" description="Disordered" evidence="5">
    <location>
        <begin position="383"/>
        <end position="411"/>
    </location>
</feature>
<evidence type="ECO:0000256" key="5">
    <source>
        <dbReference type="SAM" id="MobiDB-lite"/>
    </source>
</evidence>
<feature type="compositionally biased region" description="Polar residues" evidence="5">
    <location>
        <begin position="1099"/>
        <end position="1109"/>
    </location>
</feature>
<evidence type="ECO:0000256" key="2">
    <source>
        <dbReference type="ARBA" id="ARBA00022692"/>
    </source>
</evidence>
<dbReference type="Pfam" id="PF13519">
    <property type="entry name" value="VWA_2"/>
    <property type="match status" value="1"/>
</dbReference>
<dbReference type="EMBL" id="JASZZN010000001">
    <property type="protein sequence ID" value="MDM4013992.1"/>
    <property type="molecule type" value="Genomic_DNA"/>
</dbReference>
<keyword evidence="3 6" id="KW-1133">Transmembrane helix</keyword>
<dbReference type="InterPro" id="IPR002035">
    <property type="entry name" value="VWF_A"/>
</dbReference>
<keyword evidence="4 6" id="KW-0472">Membrane</keyword>
<name>A0ABT7PBX7_9BACT</name>
<dbReference type="Gene3D" id="3.40.50.410">
    <property type="entry name" value="von Willebrand factor, type A domain"/>
    <property type="match status" value="1"/>
</dbReference>